<protein>
    <submittedName>
        <fullName evidence="1">Uncharacterized protein</fullName>
    </submittedName>
</protein>
<organism evidence="1 2">
    <name type="scientific">Arctium lappa</name>
    <name type="common">Greater burdock</name>
    <name type="synonym">Lappa major</name>
    <dbReference type="NCBI Taxonomy" id="4217"/>
    <lineage>
        <taxon>Eukaryota</taxon>
        <taxon>Viridiplantae</taxon>
        <taxon>Streptophyta</taxon>
        <taxon>Embryophyta</taxon>
        <taxon>Tracheophyta</taxon>
        <taxon>Spermatophyta</taxon>
        <taxon>Magnoliopsida</taxon>
        <taxon>eudicotyledons</taxon>
        <taxon>Gunneridae</taxon>
        <taxon>Pentapetalae</taxon>
        <taxon>asterids</taxon>
        <taxon>campanulids</taxon>
        <taxon>Asterales</taxon>
        <taxon>Asteraceae</taxon>
        <taxon>Carduoideae</taxon>
        <taxon>Cardueae</taxon>
        <taxon>Arctiinae</taxon>
        <taxon>Arctium</taxon>
    </lineage>
</organism>
<sequence>MEGLTTRVYKGVKGYWRRRGYQRLGTTAEPRRRINRWRIRITPRLKLKLRCSPKRWFIGLRDAYVKIMMKMANSSVVRCRTMSSGHGGQDFGTTARKEYDEKMILEIYKTLAMRQGQLVTQQIPSQIACPV</sequence>
<evidence type="ECO:0000313" key="2">
    <source>
        <dbReference type="Proteomes" id="UP001055879"/>
    </source>
</evidence>
<dbReference type="EMBL" id="CM042060">
    <property type="protein sequence ID" value="KAI3679108.1"/>
    <property type="molecule type" value="Genomic_DNA"/>
</dbReference>
<name>A0ACB8Y767_ARCLA</name>
<comment type="caution">
    <text evidence="1">The sequence shown here is derived from an EMBL/GenBank/DDBJ whole genome shotgun (WGS) entry which is preliminary data.</text>
</comment>
<proteinExistence type="predicted"/>
<reference evidence="2" key="1">
    <citation type="journal article" date="2022" name="Mol. Ecol. Resour.">
        <title>The genomes of chicory, endive, great burdock and yacon provide insights into Asteraceae palaeo-polyploidization history and plant inulin production.</title>
        <authorList>
            <person name="Fan W."/>
            <person name="Wang S."/>
            <person name="Wang H."/>
            <person name="Wang A."/>
            <person name="Jiang F."/>
            <person name="Liu H."/>
            <person name="Zhao H."/>
            <person name="Xu D."/>
            <person name="Zhang Y."/>
        </authorList>
    </citation>
    <scope>NUCLEOTIDE SEQUENCE [LARGE SCALE GENOMIC DNA]</scope>
    <source>
        <strain evidence="2">cv. Niubang</strain>
    </source>
</reference>
<evidence type="ECO:0000313" key="1">
    <source>
        <dbReference type="EMBL" id="KAI3679108.1"/>
    </source>
</evidence>
<gene>
    <name evidence="1" type="ORF">L6452_38417</name>
</gene>
<keyword evidence="2" id="KW-1185">Reference proteome</keyword>
<accession>A0ACB8Y767</accession>
<dbReference type="Proteomes" id="UP001055879">
    <property type="component" value="Linkage Group LG14"/>
</dbReference>
<reference evidence="1 2" key="2">
    <citation type="journal article" date="2022" name="Mol. Ecol. Resour.">
        <title>The genomes of chicory, endive, great burdock and yacon provide insights into Asteraceae paleo-polyploidization history and plant inulin production.</title>
        <authorList>
            <person name="Fan W."/>
            <person name="Wang S."/>
            <person name="Wang H."/>
            <person name="Wang A."/>
            <person name="Jiang F."/>
            <person name="Liu H."/>
            <person name="Zhao H."/>
            <person name="Xu D."/>
            <person name="Zhang Y."/>
        </authorList>
    </citation>
    <scope>NUCLEOTIDE SEQUENCE [LARGE SCALE GENOMIC DNA]</scope>
    <source>
        <strain evidence="2">cv. Niubang</strain>
    </source>
</reference>